<evidence type="ECO:0000256" key="1">
    <source>
        <dbReference type="ARBA" id="ARBA00004772"/>
    </source>
</evidence>
<feature type="domain" description="Tetrapyrrole biosynthesis uroporphyrinogen III synthase" evidence="10">
    <location>
        <begin position="2"/>
        <end position="140"/>
    </location>
</feature>
<dbReference type="SUPFAM" id="SSF69618">
    <property type="entry name" value="HemD-like"/>
    <property type="match status" value="1"/>
</dbReference>
<evidence type="ECO:0000256" key="3">
    <source>
        <dbReference type="ARBA" id="ARBA00013109"/>
    </source>
</evidence>
<dbReference type="GO" id="GO:0006780">
    <property type="term" value="P:uroporphyrinogen III biosynthetic process"/>
    <property type="evidence" value="ECO:0007669"/>
    <property type="project" value="UniProtKB-UniRule"/>
</dbReference>
<comment type="catalytic activity">
    <reaction evidence="8 9">
        <text>hydroxymethylbilane = uroporphyrinogen III + H2O</text>
        <dbReference type="Rhea" id="RHEA:18965"/>
        <dbReference type="ChEBI" id="CHEBI:15377"/>
        <dbReference type="ChEBI" id="CHEBI:57308"/>
        <dbReference type="ChEBI" id="CHEBI:57845"/>
        <dbReference type="EC" id="4.2.1.75"/>
    </reaction>
</comment>
<evidence type="ECO:0000313" key="12">
    <source>
        <dbReference type="Proteomes" id="UP000298759"/>
    </source>
</evidence>
<sequence length="147" mass="17293">MLVPENKENSEALLELIYKKDLNKSKIILLKGENGRKLVETSLIKNNYNISIIECYKKVFKIINNHVEIKKWRSYKINTLVVTSGELLKRLNEIVDISNKQEWLFKCKIFVVGNRLSRIAQKIGWRDIIISNYANNKNLLNIIKKYN</sequence>
<evidence type="ECO:0000256" key="7">
    <source>
        <dbReference type="ARBA" id="ARBA00040167"/>
    </source>
</evidence>
<evidence type="ECO:0000256" key="8">
    <source>
        <dbReference type="ARBA" id="ARBA00048617"/>
    </source>
</evidence>
<evidence type="ECO:0000256" key="6">
    <source>
        <dbReference type="ARBA" id="ARBA00037589"/>
    </source>
</evidence>
<dbReference type="InterPro" id="IPR039793">
    <property type="entry name" value="UROS/Hem4"/>
</dbReference>
<dbReference type="CDD" id="cd06578">
    <property type="entry name" value="HemD"/>
    <property type="match status" value="1"/>
</dbReference>
<comment type="pathway">
    <text evidence="1 9">Porphyrin-containing compound metabolism; protoporphyrin-IX biosynthesis; coproporphyrinogen-III from 5-aminolevulinate: step 3/4.</text>
</comment>
<dbReference type="Gene3D" id="3.40.50.10090">
    <property type="match status" value="2"/>
</dbReference>
<keyword evidence="4 9" id="KW-0456">Lyase</keyword>
<organism evidence="11 12">
    <name type="scientific">Buchnera aphidicola</name>
    <name type="common">Aphis helianthi</name>
    <dbReference type="NCBI Taxonomy" id="2315802"/>
    <lineage>
        <taxon>Bacteria</taxon>
        <taxon>Pseudomonadati</taxon>
        <taxon>Pseudomonadota</taxon>
        <taxon>Gammaproteobacteria</taxon>
        <taxon>Enterobacterales</taxon>
        <taxon>Erwiniaceae</taxon>
        <taxon>Buchnera</taxon>
    </lineage>
</organism>
<reference evidence="11 12" key="2">
    <citation type="submission" date="2019-05" db="EMBL/GenBank/DDBJ databases">
        <title>Genome evolution of the obligate endosymbiont Buchnera aphidicola.</title>
        <authorList>
            <person name="Moran N.A."/>
        </authorList>
    </citation>
    <scope>NUCLEOTIDE SEQUENCE [LARGE SCALE GENOMIC DNA]</scope>
    <source>
        <strain evidence="11 12">Ahe</strain>
    </source>
</reference>
<dbReference type="GO" id="GO:0004852">
    <property type="term" value="F:uroporphyrinogen-III synthase activity"/>
    <property type="evidence" value="ECO:0007669"/>
    <property type="project" value="UniProtKB-UniRule"/>
</dbReference>
<evidence type="ECO:0000256" key="4">
    <source>
        <dbReference type="ARBA" id="ARBA00023239"/>
    </source>
</evidence>
<comment type="similarity">
    <text evidence="2 9">Belongs to the uroporphyrinogen-III synthase family.</text>
</comment>
<evidence type="ECO:0000259" key="10">
    <source>
        <dbReference type="Pfam" id="PF02602"/>
    </source>
</evidence>
<dbReference type="GO" id="GO:0006782">
    <property type="term" value="P:protoporphyrinogen IX biosynthetic process"/>
    <property type="evidence" value="ECO:0007669"/>
    <property type="project" value="UniProtKB-UniRule"/>
</dbReference>
<accession>A0A4D6XKI5</accession>
<evidence type="ECO:0000256" key="2">
    <source>
        <dbReference type="ARBA" id="ARBA00008133"/>
    </source>
</evidence>
<dbReference type="EMBL" id="CP034894">
    <property type="protein sequence ID" value="QCI17386.1"/>
    <property type="molecule type" value="Genomic_DNA"/>
</dbReference>
<reference evidence="11 12" key="1">
    <citation type="submission" date="2018-12" db="EMBL/GenBank/DDBJ databases">
        <authorList>
            <person name="Chong R.A."/>
        </authorList>
    </citation>
    <scope>NUCLEOTIDE SEQUENCE [LARGE SCALE GENOMIC DNA]</scope>
    <source>
        <strain evidence="11 12">Ahe</strain>
    </source>
</reference>
<protein>
    <recommendedName>
        <fullName evidence="7 9">Uroporphyrinogen-III synthase</fullName>
        <ecNumber evidence="3 9">4.2.1.75</ecNumber>
    </recommendedName>
</protein>
<dbReference type="OrthoDB" id="9787650at2"/>
<gene>
    <name evidence="11" type="ORF">D9V62_03025</name>
</gene>
<dbReference type="Pfam" id="PF02602">
    <property type="entry name" value="HEM4"/>
    <property type="match status" value="1"/>
</dbReference>
<dbReference type="PANTHER" id="PTHR38042">
    <property type="entry name" value="UROPORPHYRINOGEN-III SYNTHASE, CHLOROPLASTIC"/>
    <property type="match status" value="1"/>
</dbReference>
<keyword evidence="5 9" id="KW-0627">Porphyrin biosynthesis</keyword>
<evidence type="ECO:0000256" key="5">
    <source>
        <dbReference type="ARBA" id="ARBA00023244"/>
    </source>
</evidence>
<name>A0A4D6XKI5_9GAMM</name>
<evidence type="ECO:0000313" key="11">
    <source>
        <dbReference type="EMBL" id="QCI17386.1"/>
    </source>
</evidence>
<dbReference type="EC" id="4.2.1.75" evidence="3 9"/>
<proteinExistence type="inferred from homology"/>
<dbReference type="InterPro" id="IPR003754">
    <property type="entry name" value="4pyrrol_synth_uPrphyn_synth"/>
</dbReference>
<dbReference type="PANTHER" id="PTHR38042:SF1">
    <property type="entry name" value="UROPORPHYRINOGEN-III SYNTHASE, CHLOROPLASTIC"/>
    <property type="match status" value="1"/>
</dbReference>
<dbReference type="InterPro" id="IPR036108">
    <property type="entry name" value="4pyrrol_syn_uPrphyn_synt_sf"/>
</dbReference>
<evidence type="ECO:0000256" key="9">
    <source>
        <dbReference type="RuleBase" id="RU366031"/>
    </source>
</evidence>
<dbReference type="Proteomes" id="UP000298759">
    <property type="component" value="Chromosome"/>
</dbReference>
<comment type="function">
    <text evidence="6 9">Catalyzes cyclization of the linear tetrapyrrole, hydroxymethylbilane, to the macrocyclic uroporphyrinogen III.</text>
</comment>
<dbReference type="AlphaFoldDB" id="A0A4D6XKI5"/>